<proteinExistence type="inferred from homology"/>
<evidence type="ECO:0000313" key="4">
    <source>
        <dbReference type="EMBL" id="RGS39360.1"/>
    </source>
</evidence>
<dbReference type="EMBL" id="QRVJ01000002">
    <property type="protein sequence ID" value="RGS39360.1"/>
    <property type="molecule type" value="Genomic_DNA"/>
</dbReference>
<evidence type="ECO:0000256" key="1">
    <source>
        <dbReference type="ARBA" id="ARBA00006464"/>
    </source>
</evidence>
<dbReference type="GO" id="GO:0016780">
    <property type="term" value="F:phosphotransferase activity, for other substituted phosphate groups"/>
    <property type="evidence" value="ECO:0007669"/>
    <property type="project" value="TreeGrafter"/>
</dbReference>
<dbReference type="AlphaFoldDB" id="A0A412IN59"/>
<evidence type="ECO:0000259" key="3">
    <source>
        <dbReference type="Pfam" id="PF02397"/>
    </source>
</evidence>
<dbReference type="PANTHER" id="PTHR30576:SF0">
    <property type="entry name" value="UNDECAPRENYL-PHOSPHATE N-ACETYLGALACTOSAMINYL 1-PHOSPHATE TRANSFERASE-RELATED"/>
    <property type="match status" value="1"/>
</dbReference>
<comment type="similarity">
    <text evidence="1">Belongs to the bacterial sugar transferase family.</text>
</comment>
<keyword evidence="2" id="KW-0472">Membrane</keyword>
<accession>A0A412IN59</accession>
<organism evidence="4 5">
    <name type="scientific">Bacteroides cellulosilyticus</name>
    <dbReference type="NCBI Taxonomy" id="246787"/>
    <lineage>
        <taxon>Bacteria</taxon>
        <taxon>Pseudomonadati</taxon>
        <taxon>Bacteroidota</taxon>
        <taxon>Bacteroidia</taxon>
        <taxon>Bacteroidales</taxon>
        <taxon>Bacteroidaceae</taxon>
        <taxon>Bacteroides</taxon>
    </lineage>
</organism>
<keyword evidence="2" id="KW-0812">Transmembrane</keyword>
<protein>
    <submittedName>
        <fullName evidence="4">Sugar transferase</fullName>
    </submittedName>
</protein>
<comment type="caution">
    <text evidence="4">The sequence shown here is derived from an EMBL/GenBank/DDBJ whole genome shotgun (WGS) entry which is preliminary data.</text>
</comment>
<name>A0A412IN59_9BACE</name>
<evidence type="ECO:0000256" key="2">
    <source>
        <dbReference type="SAM" id="Phobius"/>
    </source>
</evidence>
<dbReference type="PANTHER" id="PTHR30576">
    <property type="entry name" value="COLANIC BIOSYNTHESIS UDP-GLUCOSE LIPID CARRIER TRANSFERASE"/>
    <property type="match status" value="1"/>
</dbReference>
<dbReference type="InterPro" id="IPR003362">
    <property type="entry name" value="Bact_transf"/>
</dbReference>
<gene>
    <name evidence="4" type="ORF">DWX97_03685</name>
</gene>
<dbReference type="Pfam" id="PF02397">
    <property type="entry name" value="Bac_transf"/>
    <property type="match status" value="1"/>
</dbReference>
<evidence type="ECO:0000313" key="5">
    <source>
        <dbReference type="Proteomes" id="UP000283341"/>
    </source>
</evidence>
<keyword evidence="2" id="KW-1133">Transmembrane helix</keyword>
<keyword evidence="4" id="KW-0808">Transferase</keyword>
<sequence>MRKLNLLIKRFFDIIVSSIGIIICALFWLVIVILIKILMPGPVFFKQDRVGKKFKVFSVLKFRTMRVDQDAEKNFKIEKDKERITFLGNILRRTKLDETPQLINVLKGDMSLVGPRPTVQQRVDEYPEYQRKRLSMRPGMTGLAQTRGNVLLSWPRRIQYDCEYVERFTVFLDLQILINTVGVILLGEEKYISEKDLSSYKNPVYDNVRK</sequence>
<feature type="domain" description="Bacterial sugar transferase" evidence="3">
    <location>
        <begin position="9"/>
        <end position="185"/>
    </location>
</feature>
<reference evidence="4 5" key="1">
    <citation type="submission" date="2018-08" db="EMBL/GenBank/DDBJ databases">
        <title>A genome reference for cultivated species of the human gut microbiota.</title>
        <authorList>
            <person name="Zou Y."/>
            <person name="Xue W."/>
            <person name="Luo G."/>
        </authorList>
    </citation>
    <scope>NUCLEOTIDE SEQUENCE [LARGE SCALE GENOMIC DNA]</scope>
    <source>
        <strain evidence="4 5">AF22-3AC</strain>
    </source>
</reference>
<dbReference type="Proteomes" id="UP000283341">
    <property type="component" value="Unassembled WGS sequence"/>
</dbReference>
<feature type="transmembrane region" description="Helical" evidence="2">
    <location>
        <begin position="12"/>
        <end position="39"/>
    </location>
</feature>